<dbReference type="InterPro" id="IPR036465">
    <property type="entry name" value="vWFA_dom_sf"/>
</dbReference>
<feature type="domain" description="Putative Flp pilus-assembly TadG-like N-terminal" evidence="2">
    <location>
        <begin position="24"/>
        <end position="69"/>
    </location>
</feature>
<dbReference type="Gene3D" id="3.40.50.410">
    <property type="entry name" value="von Willebrand factor, type A domain"/>
    <property type="match status" value="1"/>
</dbReference>
<dbReference type="Pfam" id="PF13400">
    <property type="entry name" value="Tad"/>
    <property type="match status" value="1"/>
</dbReference>
<keyword evidence="1" id="KW-0472">Membrane</keyword>
<gene>
    <name evidence="3" type="ORF">E5A73_03075</name>
</gene>
<reference evidence="3 4" key="1">
    <citation type="submission" date="2019-04" db="EMBL/GenBank/DDBJ databases">
        <title>Sphingomonas psychrotolerans sp. nov., isolated from soil in the Tianshan Mountains, Xinjiang, China.</title>
        <authorList>
            <person name="Luo Y."/>
            <person name="Sheng H."/>
        </authorList>
    </citation>
    <scope>NUCLEOTIDE SEQUENCE [LARGE SCALE GENOMIC DNA]</scope>
    <source>
        <strain evidence="3 4">ZFGT-11</strain>
    </source>
</reference>
<name>A0A4S1XJV7_9SPHN</name>
<dbReference type="AlphaFoldDB" id="A0A4S1XJV7"/>
<dbReference type="Proteomes" id="UP000306147">
    <property type="component" value="Unassembled WGS sequence"/>
</dbReference>
<evidence type="ECO:0000256" key="1">
    <source>
        <dbReference type="SAM" id="Phobius"/>
    </source>
</evidence>
<organism evidence="3 4">
    <name type="scientific">Sphingomonas gei</name>
    <dbReference type="NCBI Taxonomy" id="1395960"/>
    <lineage>
        <taxon>Bacteria</taxon>
        <taxon>Pseudomonadati</taxon>
        <taxon>Pseudomonadota</taxon>
        <taxon>Alphaproteobacteria</taxon>
        <taxon>Sphingomonadales</taxon>
        <taxon>Sphingomonadaceae</taxon>
        <taxon>Sphingomonas</taxon>
    </lineage>
</organism>
<dbReference type="RefSeq" id="WP_135962300.1">
    <property type="nucleotide sequence ID" value="NZ_SRXT01000001.1"/>
</dbReference>
<dbReference type="EMBL" id="SRXT01000001">
    <property type="protein sequence ID" value="TGX56100.1"/>
    <property type="molecule type" value="Genomic_DNA"/>
</dbReference>
<dbReference type="InterPro" id="IPR028087">
    <property type="entry name" value="Tad_N"/>
</dbReference>
<keyword evidence="4" id="KW-1185">Reference proteome</keyword>
<sequence>MSTLRTLLARLGRLSRSLARDKRGNVLMLMAFSVIPLTLSAGMAIDYARAARLQTKLNAAADAAALAAVTEPMMKLDNTAAKNAAIAMFKAQISNLPGLVWNDVDLNVTITGNNAATTTRDSVVTYTAKSTNAFAGVVGMSTITIGGRSSATATAAPNIDFYLALDTSPSMALPTTTAGFTVMDSAVKCAFACHSNKIENYVSDTGSMKSMILDTAKFSVNKSPFPSVGSGTDLKIVIDDKGSYIYDNKTTTEKRCMLGPNDKPQNQKDICIYNSDNTYVDSYWYALNKGVRLRVTDEKIAAKDLMALAKTYALENSRAYRAALYTFDHETNFKTISNLSSDLIAVGEAASKIDLVTVNDRERNGSPPDKSKNRDYMFTSFDTVLTQMKSAMPNPSGKGSNQPGDSPQAFLFLVTDGMSDEYIGGRTRTAMHANQITQCNDLKSRGIKIAILYTEYTEESIKDDAEDQKKIATAAIKNIATQLTKCASPGLMYTVKTDQSISEALQALFTKAVATARLAT</sequence>
<protein>
    <recommendedName>
        <fullName evidence="2">Putative Flp pilus-assembly TadG-like N-terminal domain-containing protein</fullName>
    </recommendedName>
</protein>
<accession>A0A4S1XJV7</accession>
<keyword evidence="1" id="KW-0812">Transmembrane</keyword>
<feature type="transmembrane region" description="Helical" evidence="1">
    <location>
        <begin position="26"/>
        <end position="45"/>
    </location>
</feature>
<evidence type="ECO:0000259" key="2">
    <source>
        <dbReference type="Pfam" id="PF13400"/>
    </source>
</evidence>
<evidence type="ECO:0000313" key="3">
    <source>
        <dbReference type="EMBL" id="TGX56100.1"/>
    </source>
</evidence>
<comment type="caution">
    <text evidence="3">The sequence shown here is derived from an EMBL/GenBank/DDBJ whole genome shotgun (WGS) entry which is preliminary data.</text>
</comment>
<proteinExistence type="predicted"/>
<keyword evidence="1" id="KW-1133">Transmembrane helix</keyword>
<dbReference type="OrthoDB" id="7624353at2"/>
<evidence type="ECO:0000313" key="4">
    <source>
        <dbReference type="Proteomes" id="UP000306147"/>
    </source>
</evidence>